<organism evidence="2 3">
    <name type="scientific">Karstenula rhodostoma CBS 690.94</name>
    <dbReference type="NCBI Taxonomy" id="1392251"/>
    <lineage>
        <taxon>Eukaryota</taxon>
        <taxon>Fungi</taxon>
        <taxon>Dikarya</taxon>
        <taxon>Ascomycota</taxon>
        <taxon>Pezizomycotina</taxon>
        <taxon>Dothideomycetes</taxon>
        <taxon>Pleosporomycetidae</taxon>
        <taxon>Pleosporales</taxon>
        <taxon>Massarineae</taxon>
        <taxon>Didymosphaeriaceae</taxon>
        <taxon>Karstenula</taxon>
    </lineage>
</organism>
<protein>
    <submittedName>
        <fullName evidence="2">Uncharacterized protein</fullName>
    </submittedName>
</protein>
<dbReference type="EMBL" id="MU001501">
    <property type="protein sequence ID" value="KAF2443942.1"/>
    <property type="molecule type" value="Genomic_DNA"/>
</dbReference>
<accession>A0A9P4PH89</accession>
<reference evidence="2" key="1">
    <citation type="journal article" date="2020" name="Stud. Mycol.">
        <title>101 Dothideomycetes genomes: a test case for predicting lifestyles and emergence of pathogens.</title>
        <authorList>
            <person name="Haridas S."/>
            <person name="Albert R."/>
            <person name="Binder M."/>
            <person name="Bloem J."/>
            <person name="Labutti K."/>
            <person name="Salamov A."/>
            <person name="Andreopoulos B."/>
            <person name="Baker S."/>
            <person name="Barry K."/>
            <person name="Bills G."/>
            <person name="Bluhm B."/>
            <person name="Cannon C."/>
            <person name="Castanera R."/>
            <person name="Culley D."/>
            <person name="Daum C."/>
            <person name="Ezra D."/>
            <person name="Gonzalez J."/>
            <person name="Henrissat B."/>
            <person name="Kuo A."/>
            <person name="Liang C."/>
            <person name="Lipzen A."/>
            <person name="Lutzoni F."/>
            <person name="Magnuson J."/>
            <person name="Mondo S."/>
            <person name="Nolan M."/>
            <person name="Ohm R."/>
            <person name="Pangilinan J."/>
            <person name="Park H.-J."/>
            <person name="Ramirez L."/>
            <person name="Alfaro M."/>
            <person name="Sun H."/>
            <person name="Tritt A."/>
            <person name="Yoshinaga Y."/>
            <person name="Zwiers L.-H."/>
            <person name="Turgeon B."/>
            <person name="Goodwin S."/>
            <person name="Spatafora J."/>
            <person name="Crous P."/>
            <person name="Grigoriev I."/>
        </authorList>
    </citation>
    <scope>NUCLEOTIDE SEQUENCE</scope>
    <source>
        <strain evidence="2">CBS 690.94</strain>
    </source>
</reference>
<sequence>MCRTHLPVQDRRSRSTPTAHIIRTPTQPCNPKVRGASRAAPPDAPKTLHPQQRVHPIPTPHYTCTRRRTARISLYPAHTHSTRNGVNTLVFIAS</sequence>
<proteinExistence type="predicted"/>
<gene>
    <name evidence="2" type="ORF">P171DRAFT_22278</name>
</gene>
<evidence type="ECO:0000313" key="3">
    <source>
        <dbReference type="Proteomes" id="UP000799764"/>
    </source>
</evidence>
<dbReference type="Proteomes" id="UP000799764">
    <property type="component" value="Unassembled WGS sequence"/>
</dbReference>
<name>A0A9P4PH89_9PLEO</name>
<comment type="caution">
    <text evidence="2">The sequence shown here is derived from an EMBL/GenBank/DDBJ whole genome shotgun (WGS) entry which is preliminary data.</text>
</comment>
<evidence type="ECO:0000313" key="2">
    <source>
        <dbReference type="EMBL" id="KAF2443942.1"/>
    </source>
</evidence>
<feature type="region of interest" description="Disordered" evidence="1">
    <location>
        <begin position="1"/>
        <end position="62"/>
    </location>
</feature>
<evidence type="ECO:0000256" key="1">
    <source>
        <dbReference type="SAM" id="MobiDB-lite"/>
    </source>
</evidence>
<dbReference type="AlphaFoldDB" id="A0A9P4PH89"/>
<keyword evidence="3" id="KW-1185">Reference proteome</keyword>